<dbReference type="PRINTS" id="PR00154">
    <property type="entry name" value="AMPBINDING"/>
</dbReference>
<dbReference type="InterPro" id="IPR042099">
    <property type="entry name" value="ANL_N_sf"/>
</dbReference>
<dbReference type="SUPFAM" id="SSF56801">
    <property type="entry name" value="Acetyl-CoA synthetase-like"/>
    <property type="match status" value="1"/>
</dbReference>
<feature type="domain" description="AMP-dependent synthetase/ligase" evidence="3">
    <location>
        <begin position="12"/>
        <end position="345"/>
    </location>
</feature>
<dbReference type="Gene3D" id="3.40.50.12780">
    <property type="entry name" value="N-terminal domain of ligase-like"/>
    <property type="match status" value="1"/>
</dbReference>
<gene>
    <name evidence="5" type="ORF">FHX81_1096</name>
</gene>
<dbReference type="RefSeq" id="WP_141975628.1">
    <property type="nucleotide sequence ID" value="NZ_VFPP01000001.1"/>
</dbReference>
<dbReference type="InterPro" id="IPR020459">
    <property type="entry name" value="AMP-binding"/>
</dbReference>
<evidence type="ECO:0000313" key="5">
    <source>
        <dbReference type="EMBL" id="TQM78815.1"/>
    </source>
</evidence>
<comment type="similarity">
    <text evidence="1">Belongs to the ATP-dependent AMP-binding enzyme family.</text>
</comment>
<proteinExistence type="inferred from homology"/>
<dbReference type="FunFam" id="3.30.300.30:FF:000008">
    <property type="entry name" value="2,3-dihydroxybenzoate-AMP ligase"/>
    <property type="match status" value="1"/>
</dbReference>
<dbReference type="PANTHER" id="PTHR43201:SF5">
    <property type="entry name" value="MEDIUM-CHAIN ACYL-COA LIGASE ACSF2, MITOCHONDRIAL"/>
    <property type="match status" value="1"/>
</dbReference>
<dbReference type="OrthoDB" id="3172305at2"/>
<dbReference type="Gene3D" id="3.30.300.30">
    <property type="match status" value="1"/>
</dbReference>
<dbReference type="GO" id="GO:0006631">
    <property type="term" value="P:fatty acid metabolic process"/>
    <property type="evidence" value="ECO:0007669"/>
    <property type="project" value="TreeGrafter"/>
</dbReference>
<feature type="domain" description="AMP-binding enzyme C-terminal" evidence="4">
    <location>
        <begin position="396"/>
        <end position="471"/>
    </location>
</feature>
<evidence type="ECO:0000313" key="6">
    <source>
        <dbReference type="Proteomes" id="UP000316628"/>
    </source>
</evidence>
<evidence type="ECO:0000256" key="1">
    <source>
        <dbReference type="ARBA" id="ARBA00006432"/>
    </source>
</evidence>
<keyword evidence="2" id="KW-0436">Ligase</keyword>
<dbReference type="PROSITE" id="PS00455">
    <property type="entry name" value="AMP_BINDING"/>
    <property type="match status" value="1"/>
</dbReference>
<dbReference type="InterPro" id="IPR020845">
    <property type="entry name" value="AMP-binding_CS"/>
</dbReference>
<dbReference type="InterPro" id="IPR025110">
    <property type="entry name" value="AMP-bd_C"/>
</dbReference>
<name>A0A543J7K5_9PSEU</name>
<dbReference type="Pfam" id="PF13193">
    <property type="entry name" value="AMP-binding_C"/>
    <property type="match status" value="1"/>
</dbReference>
<dbReference type="PANTHER" id="PTHR43201">
    <property type="entry name" value="ACYL-COA SYNTHETASE"/>
    <property type="match status" value="1"/>
</dbReference>
<reference evidence="5 6" key="1">
    <citation type="submission" date="2019-06" db="EMBL/GenBank/DDBJ databases">
        <title>Sequencing the genomes of 1000 actinobacteria strains.</title>
        <authorList>
            <person name="Klenk H.-P."/>
        </authorList>
    </citation>
    <scope>NUCLEOTIDE SEQUENCE [LARGE SCALE GENOMIC DNA]</scope>
    <source>
        <strain evidence="5 6">DSM 45456</strain>
    </source>
</reference>
<evidence type="ECO:0000259" key="3">
    <source>
        <dbReference type="Pfam" id="PF00501"/>
    </source>
</evidence>
<dbReference type="InterPro" id="IPR000873">
    <property type="entry name" value="AMP-dep_synth/lig_dom"/>
</dbReference>
<sequence>MRNSGLGSWPCRRARMSPDRVAIVHSGQELTYAELAERVTRLAHRLRADGVRRGDRVAYRGPNHPSFVETMFAAHVLGAIFVPVNFRLAPPEVDHVLADSSPSVVVDVGTPEAAREYERGLADSPADPIDEPVDPDDVALILYTSGTTGRPKGAMLTHANLIWNTYNLLVSMDITGSERTLVSAPLFHVAALAQTLLPTFLKGGTAVITSSWDVDRVYDLIERERITYAFGVATMYADLVASPRWATADLSSLRHLLCGGAAVPDSLIRAYQERGLTFCQGYGLTETAPGATALEAAESVRKVGSAGVPVFFGEVRVVRADGVDARVDEPGEVLVRGPNVTPGYWRDPAASAAAFLPDGWFRTGDVGRFDADGHLHVVDRLKDMFISGGENVYPAEVENALVEHPDVVEAAVVGVPDPRWGEVGRAFVRPASGRGPTRDELRAFLLPRLAKYKVPVHFDLVDHLPRTASGKVRKAALRHHPLP</sequence>
<accession>A0A543J7K5</accession>
<dbReference type="EMBL" id="VFPP01000001">
    <property type="protein sequence ID" value="TQM78815.1"/>
    <property type="molecule type" value="Genomic_DNA"/>
</dbReference>
<dbReference type="Proteomes" id="UP000316628">
    <property type="component" value="Unassembled WGS sequence"/>
</dbReference>
<dbReference type="AlphaFoldDB" id="A0A543J7K5"/>
<comment type="caution">
    <text evidence="5">The sequence shown here is derived from an EMBL/GenBank/DDBJ whole genome shotgun (WGS) entry which is preliminary data.</text>
</comment>
<evidence type="ECO:0000259" key="4">
    <source>
        <dbReference type="Pfam" id="PF13193"/>
    </source>
</evidence>
<dbReference type="GO" id="GO:0031956">
    <property type="term" value="F:medium-chain fatty acid-CoA ligase activity"/>
    <property type="evidence" value="ECO:0007669"/>
    <property type="project" value="TreeGrafter"/>
</dbReference>
<dbReference type="Pfam" id="PF00501">
    <property type="entry name" value="AMP-binding"/>
    <property type="match status" value="1"/>
</dbReference>
<dbReference type="CDD" id="cd17631">
    <property type="entry name" value="FACL_FadD13-like"/>
    <property type="match status" value="1"/>
</dbReference>
<dbReference type="InterPro" id="IPR045851">
    <property type="entry name" value="AMP-bd_C_sf"/>
</dbReference>
<keyword evidence="6" id="KW-1185">Reference proteome</keyword>
<evidence type="ECO:0000256" key="2">
    <source>
        <dbReference type="ARBA" id="ARBA00022598"/>
    </source>
</evidence>
<organism evidence="5 6">
    <name type="scientific">Saccharothrix saharensis</name>
    <dbReference type="NCBI Taxonomy" id="571190"/>
    <lineage>
        <taxon>Bacteria</taxon>
        <taxon>Bacillati</taxon>
        <taxon>Actinomycetota</taxon>
        <taxon>Actinomycetes</taxon>
        <taxon>Pseudonocardiales</taxon>
        <taxon>Pseudonocardiaceae</taxon>
        <taxon>Saccharothrix</taxon>
    </lineage>
</organism>
<protein>
    <submittedName>
        <fullName evidence="5">Fatty-acyl-CoA synthase</fullName>
    </submittedName>
</protein>